<dbReference type="OMA" id="NMEDETI"/>
<dbReference type="OrthoDB" id="674604at2759"/>
<dbReference type="GeneID" id="22891638"/>
<dbReference type="InParanoid" id="G1X8D5"/>
<evidence type="ECO:0000313" key="7">
    <source>
        <dbReference type="Proteomes" id="UP000008784"/>
    </source>
</evidence>
<keyword evidence="4" id="KW-0175">Coiled coil</keyword>
<dbReference type="PROSITE" id="PS50294">
    <property type="entry name" value="WD_REPEATS_REGION"/>
    <property type="match status" value="3"/>
</dbReference>
<dbReference type="CDD" id="cd00200">
    <property type="entry name" value="WD40"/>
    <property type="match status" value="1"/>
</dbReference>
<dbReference type="Pfam" id="PF12894">
    <property type="entry name" value="ANAPC4_WD40"/>
    <property type="match status" value="1"/>
</dbReference>
<dbReference type="Gene3D" id="2.130.10.10">
    <property type="entry name" value="YVTN repeat-like/Quinoprotein amine dehydrogenase"/>
    <property type="match status" value="4"/>
</dbReference>
<dbReference type="eggNOG" id="KOG0266">
    <property type="taxonomic scope" value="Eukaryota"/>
</dbReference>
<evidence type="ECO:0000256" key="2">
    <source>
        <dbReference type="ARBA" id="ARBA00022737"/>
    </source>
</evidence>
<feature type="repeat" description="WD" evidence="3">
    <location>
        <begin position="765"/>
        <end position="807"/>
    </location>
</feature>
<dbReference type="SUPFAM" id="SSF52540">
    <property type="entry name" value="P-loop containing nucleoside triphosphate hydrolases"/>
    <property type="match status" value="1"/>
</dbReference>
<feature type="repeat" description="WD" evidence="3">
    <location>
        <begin position="848"/>
        <end position="889"/>
    </location>
</feature>
<protein>
    <recommendedName>
        <fullName evidence="5">NACHT domain-containing protein</fullName>
    </recommendedName>
</protein>
<dbReference type="PANTHER" id="PTHR19879">
    <property type="entry name" value="TRANSCRIPTION INITIATION FACTOR TFIID"/>
    <property type="match status" value="1"/>
</dbReference>
<dbReference type="Proteomes" id="UP000008784">
    <property type="component" value="Unassembled WGS sequence"/>
</dbReference>
<dbReference type="InterPro" id="IPR020472">
    <property type="entry name" value="WD40_PAC1"/>
</dbReference>
<feature type="repeat" description="WD" evidence="3">
    <location>
        <begin position="890"/>
        <end position="931"/>
    </location>
</feature>
<dbReference type="PANTHER" id="PTHR19879:SF9">
    <property type="entry name" value="TRANSCRIPTION INITIATION FACTOR TFIID SUBUNIT 5"/>
    <property type="match status" value="1"/>
</dbReference>
<dbReference type="EMBL" id="ADOT01000119">
    <property type="protein sequence ID" value="EGX50708.1"/>
    <property type="molecule type" value="Genomic_DNA"/>
</dbReference>
<dbReference type="InterPro" id="IPR019775">
    <property type="entry name" value="WD40_repeat_CS"/>
</dbReference>
<dbReference type="InterPro" id="IPR001680">
    <property type="entry name" value="WD40_rpt"/>
</dbReference>
<feature type="repeat" description="WD" evidence="3">
    <location>
        <begin position="932"/>
        <end position="973"/>
    </location>
</feature>
<dbReference type="Gene3D" id="3.40.50.300">
    <property type="entry name" value="P-loop containing nucleotide triphosphate hydrolases"/>
    <property type="match status" value="1"/>
</dbReference>
<evidence type="ECO:0000313" key="6">
    <source>
        <dbReference type="EMBL" id="EGX50708.1"/>
    </source>
</evidence>
<accession>G1X8D5</accession>
<dbReference type="InterPro" id="IPR036322">
    <property type="entry name" value="WD40_repeat_dom_sf"/>
</dbReference>
<dbReference type="InterPro" id="IPR007111">
    <property type="entry name" value="NACHT_NTPase"/>
</dbReference>
<dbReference type="PROSITE" id="PS00678">
    <property type="entry name" value="WD_REPEATS_1"/>
    <property type="match status" value="1"/>
</dbReference>
<dbReference type="Pfam" id="PF24883">
    <property type="entry name" value="NPHP3_N"/>
    <property type="match status" value="1"/>
</dbReference>
<feature type="domain" description="NACHT" evidence="5">
    <location>
        <begin position="206"/>
        <end position="352"/>
    </location>
</feature>
<feature type="repeat" description="WD" evidence="3">
    <location>
        <begin position="1019"/>
        <end position="1051"/>
    </location>
</feature>
<dbReference type="PROSITE" id="PS50837">
    <property type="entry name" value="NACHT"/>
    <property type="match status" value="1"/>
</dbReference>
<dbReference type="HOGENOM" id="CLU_000288_6_16_1"/>
<name>G1X8D5_ARTOA</name>
<dbReference type="InterPro" id="IPR027417">
    <property type="entry name" value="P-loop_NTPase"/>
</dbReference>
<evidence type="ECO:0000259" key="5">
    <source>
        <dbReference type="PROSITE" id="PS50837"/>
    </source>
</evidence>
<comment type="caution">
    <text evidence="6">The sequence shown here is derived from an EMBL/GenBank/DDBJ whole genome shotgun (WGS) entry which is preliminary data.</text>
</comment>
<keyword evidence="1 3" id="KW-0853">WD repeat</keyword>
<dbReference type="PROSITE" id="PS50082">
    <property type="entry name" value="WD_REPEATS_2"/>
    <property type="match status" value="6"/>
</dbReference>
<reference evidence="6 7" key="1">
    <citation type="journal article" date="2011" name="PLoS Pathog.">
        <title>Genomic and proteomic analyses of the fungus Arthrobotrys oligospora provide insights into nematode-trap formation.</title>
        <authorList>
            <person name="Yang J."/>
            <person name="Wang L."/>
            <person name="Ji X."/>
            <person name="Feng Y."/>
            <person name="Li X."/>
            <person name="Zou C."/>
            <person name="Xu J."/>
            <person name="Ren Y."/>
            <person name="Mi Q."/>
            <person name="Wu J."/>
            <person name="Liu S."/>
            <person name="Liu Y."/>
            <person name="Huang X."/>
            <person name="Wang H."/>
            <person name="Niu X."/>
            <person name="Li J."/>
            <person name="Liang L."/>
            <person name="Luo Y."/>
            <person name="Ji K."/>
            <person name="Zhou W."/>
            <person name="Yu Z."/>
            <person name="Li G."/>
            <person name="Liu Y."/>
            <person name="Li L."/>
            <person name="Qiao M."/>
            <person name="Feng L."/>
            <person name="Zhang K.-Q."/>
        </authorList>
    </citation>
    <scope>NUCLEOTIDE SEQUENCE [LARGE SCALE GENOMIC DNA]</scope>
    <source>
        <strain evidence="7">ATCC 24927 / CBS 115.81 / DSM 1491</strain>
    </source>
</reference>
<gene>
    <name evidence="6" type="ORF">AOL_s00075g134</name>
</gene>
<dbReference type="InterPro" id="IPR024977">
    <property type="entry name" value="Apc4-like_WD40_dom"/>
</dbReference>
<feature type="repeat" description="WD" evidence="3">
    <location>
        <begin position="1169"/>
        <end position="1203"/>
    </location>
</feature>
<evidence type="ECO:0000256" key="4">
    <source>
        <dbReference type="SAM" id="Coils"/>
    </source>
</evidence>
<dbReference type="PRINTS" id="PR00320">
    <property type="entry name" value="GPROTEINBRPT"/>
</dbReference>
<dbReference type="SUPFAM" id="SSF50978">
    <property type="entry name" value="WD40 repeat-like"/>
    <property type="match status" value="1"/>
</dbReference>
<dbReference type="SUPFAM" id="SSF101908">
    <property type="entry name" value="Putative isomerase YbhE"/>
    <property type="match status" value="1"/>
</dbReference>
<dbReference type="InterPro" id="IPR056884">
    <property type="entry name" value="NPHP3-like_N"/>
</dbReference>
<keyword evidence="2" id="KW-0677">Repeat</keyword>
<sequence length="1420" mass="158918">MEVVGGVASVITLVEVAGKIGLLCARYTNEVRSAKAEAERLQTEAKVLEDLFTKVDDLLKGPSGAKLEASRGLKDVLKNSMNILEDIQKKLERGQKSKTARFLSKLPESLNVESLTWPFKKSNINKVFENLETLKKDITLALVVDGVALDAARDQNKNIDKLGDASVKEAMFGSAQDQEEPQCLPQNRIEVLNIIETWISGQRDSNIFWLRGIAGTGKSTIARTIALKLESTSQLGASFFFKKSEAGRNNASKFFPTLAYGLAKYLPELLPHVSKAIEDDFDTLKKSFKEQFEKFLLEPLSKIICNLTVVIVIDALDECENGREIPLILGPLARLSELKDIDIRVFITSRPDHAPSTSFEELSHQKIQYHDLALHDVALETVRHDIRIFLVHEFARIRDRCSKRSNKITDDWPGSTVIEQLVNISEPWFISAATICRFIDDNNERHFSPNQRLNTILTSGCKVSGVYRIYITVFEQILRDLDELSIQDRETITKETRKIISTIVTLESPLSRNSLSDLINMEDETIYYRLQAFRSILKVPANPHGLVQTFHLSFRDFLLDEDLKKRAENSTLQGYISVDEVATHQSLAKDCIRLLSQNLRRNICSLKFAGPLRLIDDHEIKRQNISTSLEYACKYWVHHVKKSQCLIEDGGYVHDFLQVHLLHWFEATSILAISSNNIYLIKDLQSIARNDDKAVKLLELLRDIERFIRFNQSLIAEAPLQMYMSALLFLPEKSVVKALFSPSCLDWVRKTPVIEEDWGLQLQTLEGHKGCVSSVIFSLDSKLLASVSKRDQTIKLWDTVSGWNIHTLEEPEVTSAAFSPDGEQLALGSRRISIWNVASGELIQTVGRDHRHRSVSSLAYSPDGRQLAAGSIGGEIWLWDANSGVLLQSFLSHETPIICVTFSPNSKLLASAAFENTAKLWDVMAGTLLQTFCGHTNYVSSVVFSANGTLLVTGSPDSTIKIWDVNSGAVIQTLRQPKDPAIYSVSLSPDGRGLISAIKGGGVGLWDLRTDPWTLMTEIYNHSDDASSVSFSPDGTLFASSSRDRTTKLWDATKFWGKLDSDCKLRKEGSDLHSNIAQTHRRYVFPGQIVGLSPERRLVAVKPLDSTGVEVWDLISGTHILTLNLQSRPKIVSWSSNRKLAVAFEGTRQIQIWDAKSGELIRTLGGHSVTSMTFSPDNQVLATGTYKLTVELWDVGSGAFLKAYQSNGIAEYIAFSPDSTIIAALNPMCGLKFGSTLSEDLLYNFDYFHRDFEIATLAFSPDGNRLVTISDAVVELWGIDMASKGFKRLGGIYDSHGDESSLMKQNQTNFKISCTGFSPKENCVSFSSDGTTLRLDTGLIDMSLLGSDPHRVVFSPSQKHYYCDADGWLYWGINPVKSLWFPVGYRPKELYKHGSLFVMLTDSSCLEHLEIDEDAFTKYF</sequence>
<dbReference type="InterPro" id="IPR011044">
    <property type="entry name" value="Quino_amine_DH_bsu"/>
</dbReference>
<feature type="coiled-coil region" evidence="4">
    <location>
        <begin position="24"/>
        <end position="51"/>
    </location>
</feature>
<evidence type="ECO:0000256" key="1">
    <source>
        <dbReference type="ARBA" id="ARBA00022574"/>
    </source>
</evidence>
<proteinExistence type="predicted"/>
<dbReference type="Pfam" id="PF00400">
    <property type="entry name" value="WD40"/>
    <property type="match status" value="4"/>
</dbReference>
<dbReference type="SUPFAM" id="SSF50969">
    <property type="entry name" value="YVTN repeat-like/Quinoprotein amine dehydrogenase"/>
    <property type="match status" value="1"/>
</dbReference>
<dbReference type="SMART" id="SM00320">
    <property type="entry name" value="WD40"/>
    <property type="match status" value="10"/>
</dbReference>
<dbReference type="RefSeq" id="XP_011120747.1">
    <property type="nucleotide sequence ID" value="XM_011122445.1"/>
</dbReference>
<keyword evidence="7" id="KW-1185">Reference proteome</keyword>
<dbReference type="STRING" id="756982.G1X8D5"/>
<evidence type="ECO:0000256" key="3">
    <source>
        <dbReference type="PROSITE-ProRule" id="PRU00221"/>
    </source>
</evidence>
<organism evidence="6 7">
    <name type="scientific">Arthrobotrys oligospora (strain ATCC 24927 / CBS 115.81 / DSM 1491)</name>
    <name type="common">Nematode-trapping fungus</name>
    <name type="synonym">Didymozoophaga oligospora</name>
    <dbReference type="NCBI Taxonomy" id="756982"/>
    <lineage>
        <taxon>Eukaryota</taxon>
        <taxon>Fungi</taxon>
        <taxon>Dikarya</taxon>
        <taxon>Ascomycota</taxon>
        <taxon>Pezizomycotina</taxon>
        <taxon>Orbiliomycetes</taxon>
        <taxon>Orbiliales</taxon>
        <taxon>Orbiliaceae</taxon>
        <taxon>Orbilia</taxon>
        <taxon>Orbilia oligospora</taxon>
    </lineage>
</organism>
<dbReference type="InterPro" id="IPR015943">
    <property type="entry name" value="WD40/YVTN_repeat-like_dom_sf"/>
</dbReference>